<keyword evidence="3" id="KW-1185">Reference proteome</keyword>
<evidence type="ECO:0000313" key="2">
    <source>
        <dbReference type="EMBL" id="MBL4933300.1"/>
    </source>
</evidence>
<sequence length="155" mass="17871">MKRVRKAIIIICTILLIPIILTSIPSGKYLDNAELKDKIKKGTAYDIEVNKSLKIDNAVLTIQRITFTNENTYLRYNYKHKKIGGNFYFQSIELYDDNGNKYISHGGESKGKLFGQDDLISYNFINSNSKEITLKLQLYDRNFEMKIPCSRSTSI</sequence>
<dbReference type="RefSeq" id="WP_202768717.1">
    <property type="nucleotide sequence ID" value="NZ_JAESWA010000023.1"/>
</dbReference>
<dbReference type="Proteomes" id="UP000623681">
    <property type="component" value="Unassembled WGS sequence"/>
</dbReference>
<dbReference type="InterPro" id="IPR040680">
    <property type="entry name" value="DUF5643"/>
</dbReference>
<feature type="domain" description="DUF5643" evidence="1">
    <location>
        <begin position="47"/>
        <end position="139"/>
    </location>
</feature>
<reference evidence="2" key="1">
    <citation type="submission" date="2021-01" db="EMBL/GenBank/DDBJ databases">
        <title>Genome public.</title>
        <authorList>
            <person name="Liu C."/>
            <person name="Sun Q."/>
        </authorList>
    </citation>
    <scope>NUCLEOTIDE SEQUENCE</scope>
    <source>
        <strain evidence="2">YIM B02565</strain>
    </source>
</reference>
<accession>A0A937K676</accession>
<evidence type="ECO:0000259" key="1">
    <source>
        <dbReference type="Pfam" id="PF18705"/>
    </source>
</evidence>
<name>A0A937K676_9CLOT</name>
<organism evidence="2 3">
    <name type="scientific">Clostridium paridis</name>
    <dbReference type="NCBI Taxonomy" id="2803863"/>
    <lineage>
        <taxon>Bacteria</taxon>
        <taxon>Bacillati</taxon>
        <taxon>Bacillota</taxon>
        <taxon>Clostridia</taxon>
        <taxon>Eubacteriales</taxon>
        <taxon>Clostridiaceae</taxon>
        <taxon>Clostridium</taxon>
    </lineage>
</organism>
<comment type="caution">
    <text evidence="2">The sequence shown here is derived from an EMBL/GenBank/DDBJ whole genome shotgun (WGS) entry which is preliminary data.</text>
</comment>
<evidence type="ECO:0000313" key="3">
    <source>
        <dbReference type="Proteomes" id="UP000623681"/>
    </source>
</evidence>
<dbReference type="Pfam" id="PF18705">
    <property type="entry name" value="DUF5643"/>
    <property type="match status" value="1"/>
</dbReference>
<proteinExistence type="predicted"/>
<protein>
    <recommendedName>
        <fullName evidence="1">DUF5643 domain-containing protein</fullName>
    </recommendedName>
</protein>
<gene>
    <name evidence="2" type="ORF">JK634_15910</name>
</gene>
<dbReference type="AlphaFoldDB" id="A0A937K676"/>
<dbReference type="EMBL" id="JAESWA010000023">
    <property type="protein sequence ID" value="MBL4933300.1"/>
    <property type="molecule type" value="Genomic_DNA"/>
</dbReference>